<comment type="caution">
    <text evidence="4">The sequence shown here is derived from an EMBL/GenBank/DDBJ whole genome shotgun (WGS) entry which is preliminary data.</text>
</comment>
<dbReference type="CDD" id="cd01908">
    <property type="entry name" value="YafJ"/>
    <property type="match status" value="1"/>
</dbReference>
<dbReference type="InterPro" id="IPR017932">
    <property type="entry name" value="GATase_2_dom"/>
</dbReference>
<dbReference type="RefSeq" id="WP_136927072.1">
    <property type="nucleotide sequence ID" value="NZ_SSMQ01000001.1"/>
</dbReference>
<feature type="domain" description="Glutamine amidotransferase type-2" evidence="3">
    <location>
        <begin position="2"/>
        <end position="283"/>
    </location>
</feature>
<dbReference type="Pfam" id="PF13230">
    <property type="entry name" value="GATase_4"/>
    <property type="match status" value="1"/>
</dbReference>
<dbReference type="PANTHER" id="PTHR42824">
    <property type="entry name" value="GLUTAMINE AMIDOTRANSFERASE"/>
    <property type="match status" value="1"/>
</dbReference>
<dbReference type="PROSITE" id="PS51278">
    <property type="entry name" value="GATASE_TYPE_2"/>
    <property type="match status" value="1"/>
</dbReference>
<feature type="compositionally biased region" description="Basic and acidic residues" evidence="2">
    <location>
        <begin position="262"/>
        <end position="274"/>
    </location>
</feature>
<reference evidence="4 5" key="1">
    <citation type="submission" date="2019-04" db="EMBL/GenBank/DDBJ databases">
        <authorList>
            <person name="Li Y."/>
            <person name="Wang J."/>
        </authorList>
    </citation>
    <scope>NUCLEOTIDE SEQUENCE [LARGE SCALE GENOMIC DNA]</scope>
    <source>
        <strain evidence="4 5">DSM 14668</strain>
    </source>
</reference>
<accession>A0A4U1JKG9</accession>
<dbReference type="InterPro" id="IPR029055">
    <property type="entry name" value="Ntn_hydrolases_N"/>
</dbReference>
<dbReference type="AlphaFoldDB" id="A0A4U1JKG9"/>
<dbReference type="PANTHER" id="PTHR42824:SF1">
    <property type="entry name" value="GLUTAMINE AMIDOTRANSFERASE YAFJ-RELATED"/>
    <property type="match status" value="1"/>
</dbReference>
<gene>
    <name evidence="4" type="ORF">E8A74_01520</name>
</gene>
<dbReference type="GO" id="GO:0016740">
    <property type="term" value="F:transferase activity"/>
    <property type="evidence" value="ECO:0007669"/>
    <property type="project" value="UniProtKB-KW"/>
</dbReference>
<dbReference type="Gene3D" id="3.60.20.10">
    <property type="entry name" value="Glutamine Phosphoribosylpyrophosphate, subunit 1, domain 1"/>
    <property type="match status" value="1"/>
</dbReference>
<dbReference type="InterPro" id="IPR026869">
    <property type="entry name" value="EgtC-like"/>
</dbReference>
<keyword evidence="5" id="KW-1185">Reference proteome</keyword>
<evidence type="ECO:0000313" key="5">
    <source>
        <dbReference type="Proteomes" id="UP000309215"/>
    </source>
</evidence>
<evidence type="ECO:0000256" key="2">
    <source>
        <dbReference type="SAM" id="MobiDB-lite"/>
    </source>
</evidence>
<dbReference type="SUPFAM" id="SSF56235">
    <property type="entry name" value="N-terminal nucleophile aminohydrolases (Ntn hydrolases)"/>
    <property type="match status" value="1"/>
</dbReference>
<dbReference type="Proteomes" id="UP000309215">
    <property type="component" value="Unassembled WGS sequence"/>
</dbReference>
<organism evidence="4 5">
    <name type="scientific">Polyangium fumosum</name>
    <dbReference type="NCBI Taxonomy" id="889272"/>
    <lineage>
        <taxon>Bacteria</taxon>
        <taxon>Pseudomonadati</taxon>
        <taxon>Myxococcota</taxon>
        <taxon>Polyangia</taxon>
        <taxon>Polyangiales</taxon>
        <taxon>Polyangiaceae</taxon>
        <taxon>Polyangium</taxon>
    </lineage>
</organism>
<keyword evidence="4" id="KW-0808">Transferase</keyword>
<protein>
    <submittedName>
        <fullName evidence="4">Class II glutamine amidotransferase</fullName>
    </submittedName>
</protein>
<dbReference type="OrthoDB" id="321954at2"/>
<name>A0A4U1JKG9_9BACT</name>
<keyword evidence="1 4" id="KW-0315">Glutamine amidotransferase</keyword>
<evidence type="ECO:0000259" key="3">
    <source>
        <dbReference type="PROSITE" id="PS51278"/>
    </source>
</evidence>
<feature type="region of interest" description="Disordered" evidence="2">
    <location>
        <begin position="259"/>
        <end position="283"/>
    </location>
</feature>
<sequence>MCELLGMECNVPTDIVFSFSGLCQRGGKTGPHADGWGLSFYEGYAARVFLEPTSACASPLARFLGQNPIKTMLAIGHVRKRTRGPTSLANTHPFVRELWGRHWVFAHNGTLPRVRQRKLGRFTPIGTTDSEYAFCVLLEELRRTFDDYPRRPSELWRVVADAGARIAKDGTFNFLLGDGRHLFARCGTRLCYIIRKAPFGLAHLADDDLAVDFSAVTTPRDRVAVVATAPLTKNETWTQGKPGELWVFDHGRLLATLPSGTPDRRPARAERELRASAARDLTA</sequence>
<proteinExistence type="predicted"/>
<evidence type="ECO:0000313" key="4">
    <source>
        <dbReference type="EMBL" id="TKD13256.1"/>
    </source>
</evidence>
<dbReference type="EMBL" id="SSMQ01000001">
    <property type="protein sequence ID" value="TKD13256.1"/>
    <property type="molecule type" value="Genomic_DNA"/>
</dbReference>
<evidence type="ECO:0000256" key="1">
    <source>
        <dbReference type="ARBA" id="ARBA00022962"/>
    </source>
</evidence>